<dbReference type="PANTHER" id="PTHR23176">
    <property type="entry name" value="RHO/RAC/CDC GTPASE-ACTIVATING PROTEIN"/>
    <property type="match status" value="1"/>
</dbReference>
<evidence type="ECO:0000256" key="2">
    <source>
        <dbReference type="SAM" id="MobiDB-lite"/>
    </source>
</evidence>
<dbReference type="InterPro" id="IPR050729">
    <property type="entry name" value="Rho-GAP"/>
</dbReference>
<dbReference type="SUPFAM" id="SSF48350">
    <property type="entry name" value="GTPase activation domain, GAP"/>
    <property type="match status" value="1"/>
</dbReference>
<dbReference type="SUPFAM" id="SSF50729">
    <property type="entry name" value="PH domain-like"/>
    <property type="match status" value="1"/>
</dbReference>
<protein>
    <submittedName>
        <fullName evidence="5">Rho GTPase-activating protein 27</fullName>
    </submittedName>
</protein>
<gene>
    <name evidence="5" type="ORF">CLF_101935</name>
</gene>
<feature type="domain" description="WW" evidence="3">
    <location>
        <begin position="83"/>
        <end position="110"/>
    </location>
</feature>
<sequence length="728" mass="82191">MNPIPNDGENPSNDNTSLTGSSEYSAPSRSENEPTTVVLRSRVPIERPQSADSPSHDSSGPRWLRVQNDHGKSYLDRKTGERWVLTTDSSGRPYYYEVRSHHSVWELEDFEGIQDENDEIEYDDAPEDHERLSDSHAEAQETVEHEIKTSGVQPVSLTSFRSGFVDQRRSSLYSTIIESVPVVCSANPTVANPLDAASQLSNGRFGEHNQKDSTNPRWLRYHYDGDEMYVDQKTGEQWVLTTDSNGIPYYYQVNSERSVWELEDIGNCKDADPSEHSSQTSSNVDSTPTKRRTFAATPATHAPTQRLSMLDLNRQPPVINEPAQVPCEDSRLFDVTRMKKEYISGPQENKLAHFERRGLAKYAKITTNDRRVKKRWSDCLLVLSGPWFLIYKDNKSATPKPNNPYGKPEAKLHVQLIEPSDATESETSKEHVLKIEQKDARGISTAYLIQMPPNVIVCWKAAIRYAQQLMEEEKLLTPSLARDTLKNFLKPPSKLDNGILSKMLEFFRSRPSPEALRSRGILKNEPVFASTLIQICESENSDVPRFVVCAVRAIEARGLDHLGLYRISANAATVQKLRCCVNQYNYSLNSDKWSLDVLAGALKLFFRELKEPLFTFNAFSKIAALFASNKPDSEMVGLFRSILDSMPTPHFVTARVLFHHLTRVQEHAEQNQMHIHKLALVFGPSLLRSETDTESLAMLTNVQAPCVDFCLTHVVDLFGPVVPPPVVV</sequence>
<feature type="compositionally biased region" description="Polar residues" evidence="2">
    <location>
        <begin position="276"/>
        <end position="287"/>
    </location>
</feature>
<dbReference type="InterPro" id="IPR001202">
    <property type="entry name" value="WW_dom"/>
</dbReference>
<dbReference type="Proteomes" id="UP000008909">
    <property type="component" value="Unassembled WGS sequence"/>
</dbReference>
<dbReference type="Gene3D" id="2.30.29.30">
    <property type="entry name" value="Pleckstrin-homology domain (PH domain)/Phosphotyrosine-binding domain (PTB)"/>
    <property type="match status" value="1"/>
</dbReference>
<reference key="2">
    <citation type="submission" date="2011-10" db="EMBL/GenBank/DDBJ databases">
        <title>The genome and transcriptome sequence of Clonorchis sinensis provide insights into the carcinogenic liver fluke.</title>
        <authorList>
            <person name="Wang X."/>
            <person name="Huang Y."/>
            <person name="Chen W."/>
            <person name="Liu H."/>
            <person name="Guo L."/>
            <person name="Chen Y."/>
            <person name="Luo F."/>
            <person name="Zhou W."/>
            <person name="Sun J."/>
            <person name="Mao Q."/>
            <person name="Liang P."/>
            <person name="Zhou C."/>
            <person name="Tian Y."/>
            <person name="Men J."/>
            <person name="Lv X."/>
            <person name="Huang L."/>
            <person name="Zhou J."/>
            <person name="Hu Y."/>
            <person name="Li R."/>
            <person name="Zhang F."/>
            <person name="Lei H."/>
            <person name="Li X."/>
            <person name="Hu X."/>
            <person name="Liang C."/>
            <person name="Xu J."/>
            <person name="Wu Z."/>
            <person name="Yu X."/>
        </authorList>
    </citation>
    <scope>NUCLEOTIDE SEQUENCE</scope>
    <source>
        <strain>Henan</strain>
    </source>
</reference>
<evidence type="ECO:0000256" key="1">
    <source>
        <dbReference type="ARBA" id="ARBA00022468"/>
    </source>
</evidence>
<dbReference type="InterPro" id="IPR011993">
    <property type="entry name" value="PH-like_dom_sf"/>
</dbReference>
<feature type="compositionally biased region" description="Polar residues" evidence="2">
    <location>
        <begin position="9"/>
        <end position="35"/>
    </location>
</feature>
<dbReference type="Pfam" id="PF00620">
    <property type="entry name" value="RhoGAP"/>
    <property type="match status" value="1"/>
</dbReference>
<evidence type="ECO:0000313" key="5">
    <source>
        <dbReference type="EMBL" id="GAA48705.1"/>
    </source>
</evidence>
<dbReference type="InterPro" id="IPR008936">
    <property type="entry name" value="Rho_GTPase_activation_prot"/>
</dbReference>
<dbReference type="PANTHER" id="PTHR23176:SF129">
    <property type="entry name" value="RHO GTPASE ACTIVATING PROTEIN AT 16F, ISOFORM E-RELATED"/>
    <property type="match status" value="1"/>
</dbReference>
<keyword evidence="1" id="KW-0343">GTPase activation</keyword>
<proteinExistence type="predicted"/>
<dbReference type="Gene3D" id="1.10.555.10">
    <property type="entry name" value="Rho GTPase activation protein"/>
    <property type="match status" value="1"/>
</dbReference>
<accession>G7Y6X0</accession>
<reference evidence="5" key="1">
    <citation type="journal article" date="2011" name="Genome Biol.">
        <title>The draft genome of the carcinogenic human liver fluke Clonorchis sinensis.</title>
        <authorList>
            <person name="Wang X."/>
            <person name="Chen W."/>
            <person name="Huang Y."/>
            <person name="Sun J."/>
            <person name="Men J."/>
            <person name="Liu H."/>
            <person name="Luo F."/>
            <person name="Guo L."/>
            <person name="Lv X."/>
            <person name="Deng C."/>
            <person name="Zhou C."/>
            <person name="Fan Y."/>
            <person name="Li X."/>
            <person name="Huang L."/>
            <person name="Hu Y."/>
            <person name="Liang C."/>
            <person name="Hu X."/>
            <person name="Xu J."/>
            <person name="Yu X."/>
        </authorList>
    </citation>
    <scope>NUCLEOTIDE SEQUENCE [LARGE SCALE GENOMIC DNA]</scope>
    <source>
        <strain evidence="5">Henan</strain>
    </source>
</reference>
<feature type="region of interest" description="Disordered" evidence="2">
    <location>
        <begin position="1"/>
        <end position="70"/>
    </location>
</feature>
<dbReference type="AlphaFoldDB" id="G7Y6X0"/>
<feature type="domain" description="Rho-GAP" evidence="4">
    <location>
        <begin position="530"/>
        <end position="718"/>
    </location>
</feature>
<dbReference type="EMBL" id="DF142905">
    <property type="protein sequence ID" value="GAA48705.1"/>
    <property type="molecule type" value="Genomic_DNA"/>
</dbReference>
<name>G7Y6X0_CLOSI</name>
<dbReference type="GO" id="GO:0005096">
    <property type="term" value="F:GTPase activator activity"/>
    <property type="evidence" value="ECO:0007669"/>
    <property type="project" value="UniProtKB-KW"/>
</dbReference>
<evidence type="ECO:0000313" key="6">
    <source>
        <dbReference type="Proteomes" id="UP000008909"/>
    </source>
</evidence>
<dbReference type="SMART" id="SM00324">
    <property type="entry name" value="RhoGAP"/>
    <property type="match status" value="1"/>
</dbReference>
<dbReference type="GO" id="GO:0005737">
    <property type="term" value="C:cytoplasm"/>
    <property type="evidence" value="ECO:0007669"/>
    <property type="project" value="TreeGrafter"/>
</dbReference>
<dbReference type="CDD" id="cd00201">
    <property type="entry name" value="WW"/>
    <property type="match status" value="2"/>
</dbReference>
<dbReference type="PROSITE" id="PS50238">
    <property type="entry name" value="RHOGAP"/>
    <property type="match status" value="1"/>
</dbReference>
<organism evidence="5 6">
    <name type="scientific">Clonorchis sinensis</name>
    <name type="common">Chinese liver fluke</name>
    <dbReference type="NCBI Taxonomy" id="79923"/>
    <lineage>
        <taxon>Eukaryota</taxon>
        <taxon>Metazoa</taxon>
        <taxon>Spiralia</taxon>
        <taxon>Lophotrochozoa</taxon>
        <taxon>Platyhelminthes</taxon>
        <taxon>Trematoda</taxon>
        <taxon>Digenea</taxon>
        <taxon>Opisthorchiida</taxon>
        <taxon>Opisthorchiata</taxon>
        <taxon>Opisthorchiidae</taxon>
        <taxon>Clonorchis</taxon>
    </lineage>
</organism>
<dbReference type="GO" id="GO:0007165">
    <property type="term" value="P:signal transduction"/>
    <property type="evidence" value="ECO:0007669"/>
    <property type="project" value="InterPro"/>
</dbReference>
<keyword evidence="6" id="KW-1185">Reference proteome</keyword>
<dbReference type="InterPro" id="IPR000198">
    <property type="entry name" value="RhoGAP_dom"/>
</dbReference>
<feature type="region of interest" description="Disordered" evidence="2">
    <location>
        <begin position="267"/>
        <end position="289"/>
    </location>
</feature>
<evidence type="ECO:0000259" key="3">
    <source>
        <dbReference type="PROSITE" id="PS50020"/>
    </source>
</evidence>
<evidence type="ECO:0000259" key="4">
    <source>
        <dbReference type="PROSITE" id="PS50238"/>
    </source>
</evidence>
<dbReference type="PROSITE" id="PS50020">
    <property type="entry name" value="WW_DOMAIN_2"/>
    <property type="match status" value="1"/>
</dbReference>